<proteinExistence type="predicted"/>
<dbReference type="AlphaFoldDB" id="K8Y7J1"/>
<organism evidence="2 3">
    <name type="scientific">Leptospira santarosai serovar Shermani str. LT 821</name>
    <dbReference type="NCBI Taxonomy" id="758847"/>
    <lineage>
        <taxon>Bacteria</taxon>
        <taxon>Pseudomonadati</taxon>
        <taxon>Spirochaetota</taxon>
        <taxon>Spirochaetia</taxon>
        <taxon>Leptospirales</taxon>
        <taxon>Leptospiraceae</taxon>
        <taxon>Leptospira</taxon>
    </lineage>
</organism>
<feature type="region of interest" description="Disordered" evidence="1">
    <location>
        <begin position="1"/>
        <end position="43"/>
    </location>
</feature>
<reference evidence="2 3" key="2">
    <citation type="journal article" date="2014" name="Emerg. Microbes Infect.">
        <title>Potential impact on kidney infection: a whole-genome analysis of Leptospira santarosai serovar Shermani.</title>
        <authorList>
            <person name="Chou L.F."/>
            <person name="Chen T.W."/>
            <person name="Ko Y.C."/>
            <person name="Pan M.J."/>
            <person name="Tian Y.C."/>
            <person name="Chiu C.H."/>
            <person name="Tang P."/>
            <person name="Hung C.C."/>
            <person name="Yang C.W."/>
        </authorList>
    </citation>
    <scope>NUCLEOTIDE SEQUENCE</scope>
    <source>
        <strain evidence="2 3">LT 821</strain>
    </source>
</reference>
<feature type="compositionally biased region" description="Polar residues" evidence="1">
    <location>
        <begin position="1"/>
        <end position="18"/>
    </location>
</feature>
<evidence type="ECO:0000313" key="3">
    <source>
        <dbReference type="Proteomes" id="UP000035800"/>
    </source>
</evidence>
<dbReference type="KEGG" id="lst:LSS_15971"/>
<accession>K8Y7J1</accession>
<evidence type="ECO:0000256" key="1">
    <source>
        <dbReference type="SAM" id="MobiDB-lite"/>
    </source>
</evidence>
<feature type="compositionally biased region" description="Basic residues" evidence="1">
    <location>
        <begin position="30"/>
        <end position="43"/>
    </location>
</feature>
<name>K8Y7J1_9LEPT</name>
<sequence length="43" mass="4969">MNFTDVTPFSQVVSPNSNDFERESNSLSKTNRKRAVSKMKKFD</sequence>
<dbReference type="Proteomes" id="UP000035800">
    <property type="component" value="Chromosome I"/>
</dbReference>
<gene>
    <name evidence="2" type="ORF">LSS_15971</name>
</gene>
<reference evidence="2 3" key="1">
    <citation type="journal article" date="2012" name="Gene">
        <title>Sequence of Leptospira santarosai serovar Shermani genome and prediction of virulence-associated genes.</title>
        <authorList>
            <person name="Chou L.F."/>
            <person name="Chen Y.T."/>
            <person name="Lu C.W."/>
            <person name="Ko Y.C."/>
            <person name="Tang C.Y."/>
            <person name="Pan M.J."/>
            <person name="Tian Y.C."/>
            <person name="Chiu C.H."/>
            <person name="Hung C.C."/>
            <person name="Yang C.W."/>
        </authorList>
    </citation>
    <scope>NUCLEOTIDE SEQUENCE [LARGE SCALE GENOMIC DNA]</scope>
    <source>
        <strain evidence="2">LT 821</strain>
    </source>
</reference>
<dbReference type="PATRIC" id="fig|758847.3.peg.3337"/>
<evidence type="ECO:0000313" key="2">
    <source>
        <dbReference type="EMBL" id="EKT85735.1"/>
    </source>
</evidence>
<dbReference type="EMBL" id="CP006694">
    <property type="protein sequence ID" value="EKT85735.1"/>
    <property type="molecule type" value="Genomic_DNA"/>
</dbReference>
<protein>
    <submittedName>
        <fullName evidence="2">Uncharacterized protein</fullName>
    </submittedName>
</protein>